<dbReference type="PANTHER" id="PTHR32305">
    <property type="match status" value="1"/>
</dbReference>
<sequence>MSTMKIAALWLILSLWAGLTHAGTHHYYYTDVQGTVLAKADANGAIVATYDYAPYGTAVMNMSPAPNGPGYTGHVNDPESGFVYMQARYYDPAAGRFLSVDPMGLTPGNVFGQNRYVYANNSPYTNFDPTGTTCKRSGSGGTYSCQIDYIVTKVRGIVGVRPANAADHKAYAGVERSLTNGVNAAASSGKTVSISVRSGGSTFTFKISGAKVAQNLAGRSMVVDPNGHSFGAMYSPNRYYTYINKSGINPAHNTRYGNADRTRSVEFLHEGIHWSVEELRGFGNALPILGTDPAAHQKAYNDAASELLEER</sequence>
<keyword evidence="2" id="KW-0732">Signal</keyword>
<dbReference type="InterPro" id="IPR056823">
    <property type="entry name" value="TEN-like_YD-shell"/>
</dbReference>
<organism evidence="4 5">
    <name type="scientific">Rhodanobacter lindaniclasticus</name>
    <dbReference type="NCBI Taxonomy" id="75310"/>
    <lineage>
        <taxon>Bacteria</taxon>
        <taxon>Pseudomonadati</taxon>
        <taxon>Pseudomonadota</taxon>
        <taxon>Gammaproteobacteria</taxon>
        <taxon>Lysobacterales</taxon>
        <taxon>Rhodanobacteraceae</taxon>
        <taxon>Rhodanobacter</taxon>
    </lineage>
</organism>
<reference evidence="4 5" key="1">
    <citation type="submission" date="2017-02" db="EMBL/GenBank/DDBJ databases">
        <title>Whole genome sequencing of Rhodanobacter lindaniclasticus DSM 17932.</title>
        <authorList>
            <person name="Kumar S."/>
            <person name="Patil P."/>
            <person name="Patil P.B."/>
        </authorList>
    </citation>
    <scope>NUCLEOTIDE SEQUENCE [LARGE SCALE GENOMIC DNA]</scope>
    <source>
        <strain evidence="4 5">DSM 17932</strain>
    </source>
</reference>
<name>A0A4S3KCZ9_9GAMM</name>
<comment type="caution">
    <text evidence="4">The sequence shown here is derived from an EMBL/GenBank/DDBJ whole genome shotgun (WGS) entry which is preliminary data.</text>
</comment>
<accession>A0A4S3KCZ9</accession>
<feature type="chain" id="PRO_5020766050" description="Teneurin-like YD-shell domain-containing protein" evidence="2">
    <location>
        <begin position="23"/>
        <end position="311"/>
    </location>
</feature>
<dbReference type="PRINTS" id="PR00394">
    <property type="entry name" value="RHSPROTEIN"/>
</dbReference>
<dbReference type="Gene3D" id="2.180.10.10">
    <property type="entry name" value="RHS repeat-associated core"/>
    <property type="match status" value="1"/>
</dbReference>
<dbReference type="Pfam" id="PF25023">
    <property type="entry name" value="TEN_YD-shell"/>
    <property type="match status" value="1"/>
</dbReference>
<dbReference type="AlphaFoldDB" id="A0A4S3KCZ9"/>
<proteinExistence type="predicted"/>
<evidence type="ECO:0000313" key="4">
    <source>
        <dbReference type="EMBL" id="THD06342.1"/>
    </source>
</evidence>
<evidence type="ECO:0000313" key="5">
    <source>
        <dbReference type="Proteomes" id="UP000306317"/>
    </source>
</evidence>
<dbReference type="InterPro" id="IPR050708">
    <property type="entry name" value="T6SS_VgrG/RHS"/>
</dbReference>
<protein>
    <recommendedName>
        <fullName evidence="3">Teneurin-like YD-shell domain-containing protein</fullName>
    </recommendedName>
</protein>
<evidence type="ECO:0000259" key="3">
    <source>
        <dbReference type="Pfam" id="PF25023"/>
    </source>
</evidence>
<keyword evidence="1" id="KW-0677">Repeat</keyword>
<dbReference type="EMBL" id="MWIO01000037">
    <property type="protein sequence ID" value="THD06342.1"/>
    <property type="molecule type" value="Genomic_DNA"/>
</dbReference>
<dbReference type="RefSeq" id="WP_136259180.1">
    <property type="nucleotide sequence ID" value="NZ_MWIO01000037.1"/>
</dbReference>
<feature type="signal peptide" evidence="2">
    <location>
        <begin position="1"/>
        <end position="22"/>
    </location>
</feature>
<evidence type="ECO:0000256" key="1">
    <source>
        <dbReference type="ARBA" id="ARBA00022737"/>
    </source>
</evidence>
<dbReference type="Proteomes" id="UP000306317">
    <property type="component" value="Unassembled WGS sequence"/>
</dbReference>
<dbReference type="NCBIfam" id="TIGR03696">
    <property type="entry name" value="Rhs_assc_core"/>
    <property type="match status" value="1"/>
</dbReference>
<feature type="domain" description="Teneurin-like YD-shell" evidence="3">
    <location>
        <begin position="21"/>
        <end position="101"/>
    </location>
</feature>
<dbReference type="PANTHER" id="PTHR32305:SF15">
    <property type="entry name" value="PROTEIN RHSA-RELATED"/>
    <property type="match status" value="1"/>
</dbReference>
<dbReference type="InterPro" id="IPR022385">
    <property type="entry name" value="Rhs_assc_core"/>
</dbReference>
<gene>
    <name evidence="4" type="ORF">B1991_13370</name>
</gene>
<dbReference type="OrthoDB" id="9816400at2"/>
<evidence type="ECO:0000256" key="2">
    <source>
        <dbReference type="SAM" id="SignalP"/>
    </source>
</evidence>
<keyword evidence="5" id="KW-1185">Reference proteome</keyword>